<dbReference type="EMBL" id="CP015519">
    <property type="protein sequence ID" value="APG27861.1"/>
    <property type="molecule type" value="Genomic_DNA"/>
</dbReference>
<dbReference type="STRING" id="1842532.A7E78_08455"/>
<dbReference type="Pfam" id="PF20419">
    <property type="entry name" value="DUF6701"/>
    <property type="match status" value="1"/>
</dbReference>
<feature type="signal peptide" evidence="3">
    <location>
        <begin position="1"/>
        <end position="29"/>
    </location>
</feature>
<dbReference type="OrthoDB" id="9790247at2"/>
<evidence type="ECO:0000256" key="3">
    <source>
        <dbReference type="SAM" id="SignalP"/>
    </source>
</evidence>
<evidence type="ECO:0000256" key="1">
    <source>
        <dbReference type="ARBA" id="ARBA00022729"/>
    </source>
</evidence>
<name>A0A1L3GPI7_9BACT</name>
<dbReference type="InterPro" id="IPR046524">
    <property type="entry name" value="DUF6701"/>
</dbReference>
<evidence type="ECO:0000256" key="2">
    <source>
        <dbReference type="ARBA" id="ARBA00023157"/>
    </source>
</evidence>
<reference evidence="5 6" key="1">
    <citation type="journal article" date="2017" name="Genome Announc.">
        <title>Complete Genome Sequences of Two Acetylene-Fermenting Pelobacter acetylenicus Strains.</title>
        <authorList>
            <person name="Sutton J.M."/>
            <person name="Baesman S.M."/>
            <person name="Fierst J.L."/>
            <person name="Poret-Peterson A.T."/>
            <person name="Oremland R.S."/>
            <person name="Dunlap D.S."/>
            <person name="Akob D.M."/>
        </authorList>
    </citation>
    <scope>NUCLEOTIDE SEQUENCE [LARGE SCALE GENOMIC DNA]</scope>
    <source>
        <strain evidence="5 6">SFB93</strain>
    </source>
</reference>
<dbReference type="InterPro" id="IPR013320">
    <property type="entry name" value="ConA-like_dom_sf"/>
</dbReference>
<accession>A0A1L3GPI7</accession>
<feature type="chain" id="PRO_5013063572" description="LamG-like jellyroll fold domain-containing protein" evidence="3">
    <location>
        <begin position="30"/>
        <end position="1295"/>
    </location>
</feature>
<dbReference type="Pfam" id="PF13385">
    <property type="entry name" value="Laminin_G_3"/>
    <property type="match status" value="2"/>
</dbReference>
<keyword evidence="1 3" id="KW-0732">Signal</keyword>
<dbReference type="PANTHER" id="PTHR42535">
    <property type="entry name" value="OOKINETE PROTEIN, PUTATIVE-RELATED"/>
    <property type="match status" value="1"/>
</dbReference>
<dbReference type="KEGG" id="pef:A7E78_08455"/>
<evidence type="ECO:0000259" key="4">
    <source>
        <dbReference type="SMART" id="SM00560"/>
    </source>
</evidence>
<dbReference type="SMART" id="SM00560">
    <property type="entry name" value="LamGL"/>
    <property type="match status" value="1"/>
</dbReference>
<evidence type="ECO:0000313" key="5">
    <source>
        <dbReference type="EMBL" id="APG27861.1"/>
    </source>
</evidence>
<dbReference type="PANTHER" id="PTHR42535:SF2">
    <property type="entry name" value="CHROMOSOME UNDETERMINED SCAFFOLD_146, WHOLE GENOME SHOTGUN SEQUENCE"/>
    <property type="match status" value="1"/>
</dbReference>
<keyword evidence="6" id="KW-1185">Reference proteome</keyword>
<dbReference type="SUPFAM" id="SSF49899">
    <property type="entry name" value="Concanavalin A-like lectins/glucanases"/>
    <property type="match status" value="2"/>
</dbReference>
<dbReference type="Proteomes" id="UP000182517">
    <property type="component" value="Chromosome"/>
</dbReference>
<feature type="domain" description="LamG-like jellyroll fold" evidence="4">
    <location>
        <begin position="259"/>
        <end position="395"/>
    </location>
</feature>
<proteinExistence type="predicted"/>
<sequence length="1295" mass="137905">MDNFDKVLIRLFTSYLLVWCCLLVQPAQADDCSDYVNKATINEIYDLGSETWVEVRLLEPLDSSVYENWSLRLCAKNNNAGCHDYSLSFGEILYQEIYPDWIRVNVNSADVNLQKNGGMDIVLRDQGGQAVDYLSVNDYHAQSTNCLSFKYPTATGQLHSSPKGIYRDPDGKGPWVELGSPGANGEPTEGYDNDDQSGPIELVAYYALEGDVTDSSGNGHTGTSQGTVTYGRAKVCDGVYLAGSGFLQVPDNDDFDIADELTVMAWVHPDSLSVAGHDNLYSFLSKDTNYEFHVQSNGSIMWWWGSGSLTTSAGLIQPGVWQHVAFVYSRAAGQMRIYLNGSQVASRPFSASLPLNSDPFYIGSDKATGGGEMSGRRFYGAIDEVRVYSGALSTSQISDLMNQADPCALPAPLAEWRFDECNYTAAGALAVDTQGSHAAVAQGGVASEASGKVGRAAELDQSTESFITGNDVPMNGDWSVSTWFRMPFTNVDGSRYHVLGAMAGGGHDLLWLDSRNNYRWGGWANSSIATGSFRFGTLADGWHHLVLLGQGGTTLLYVDGSYRDQVPLQAQGNLHYLGTSFEISGGEEGFRAPLDEFIVFDEVLDQTQIDSLYQLQSQGRNLDGSLRAEIFCGTTIDHFEIIHDGSALTCAAEAVTVRACTDADCNSLYTDPVTITLSPSGWVGGDVQTLNGGSGVFRLRHTTPGSVTLAATGNPSAAQSQQCVNSGGSASCDLVFHEAGFLFEVPDHTACTTEADITIAAVRADATGEHCIGDYSFANTTRQVNFWSDYQQPASGTQALQINGSTINGASPGTPVDLVFDSQAESSLDIRYDDAGRLNLSAYFAGSGDEAGLVMTGSDSFIVAPERLRVAATTDGTTPLDNNSFSGAPFWAAGEDFFVEVAGVCSDGTVTENFSADTTLTAMAPFTPATGILGTLTGGPLSAVDYSSGLALVDDISYSEVGTVTIGAEVLNYLGSDLDVTGNSDPVGRFTPHHFLASPNTPQFGTACNSGGFTYLGQSFDYVMAPVITVTAQNLQNGVTQNYAGDWWKLSSGTLSGKSYDAATGSIDVSQVPAGDPSVTELGGGVGLLTFSAGSGLRMDRGAFMAPYDADISLEINVVDGDAIAATSNPVRFGEASAGNGISFDNGKEMRWGRLILNNAYGSELLDLAMPLRAEYYNGTAFVLNSDDNCTSLDLTQLSLNNGVTQVTANIPIAVGTGSSSASLLSPLLVGDANLRFSAPGDDGFIDVTVDLSSLDWLRFDWDGDGSHDDDPKGRATFGIFRGRPNVIYLRETYR</sequence>
<evidence type="ECO:0000313" key="6">
    <source>
        <dbReference type="Proteomes" id="UP000182517"/>
    </source>
</evidence>
<dbReference type="InterPro" id="IPR006558">
    <property type="entry name" value="LamG-like"/>
</dbReference>
<dbReference type="RefSeq" id="WP_072283825.1">
    <property type="nucleotide sequence ID" value="NZ_CP015519.1"/>
</dbReference>
<dbReference type="Gene3D" id="2.60.120.200">
    <property type="match status" value="2"/>
</dbReference>
<protein>
    <recommendedName>
        <fullName evidence="4">LamG-like jellyroll fold domain-containing protein</fullName>
    </recommendedName>
</protein>
<organism evidence="5 6">
    <name type="scientific">Syntrophotalea acetylenivorans</name>
    <dbReference type="NCBI Taxonomy" id="1842532"/>
    <lineage>
        <taxon>Bacteria</taxon>
        <taxon>Pseudomonadati</taxon>
        <taxon>Thermodesulfobacteriota</taxon>
        <taxon>Desulfuromonadia</taxon>
        <taxon>Desulfuromonadales</taxon>
        <taxon>Syntrophotaleaceae</taxon>
        <taxon>Syntrophotalea</taxon>
    </lineage>
</organism>
<gene>
    <name evidence="5" type="ORF">A7E78_08455</name>
</gene>
<keyword evidence="2" id="KW-1015">Disulfide bond</keyword>